<evidence type="ECO:0000313" key="3">
    <source>
        <dbReference type="EMBL" id="QUS35668.1"/>
    </source>
</evidence>
<feature type="signal peptide" evidence="2">
    <location>
        <begin position="1"/>
        <end position="18"/>
    </location>
</feature>
<organism evidence="3 4">
    <name type="scientific">Falsirhodobacter algicola</name>
    <dbReference type="NCBI Taxonomy" id="2692330"/>
    <lineage>
        <taxon>Bacteria</taxon>
        <taxon>Pseudomonadati</taxon>
        <taxon>Pseudomonadota</taxon>
        <taxon>Alphaproteobacteria</taxon>
        <taxon>Rhodobacterales</taxon>
        <taxon>Paracoccaceae</taxon>
        <taxon>Falsirhodobacter</taxon>
    </lineage>
</organism>
<evidence type="ECO:0000313" key="4">
    <source>
        <dbReference type="Proteomes" id="UP000679284"/>
    </source>
</evidence>
<dbReference type="RefSeq" id="WP_211784914.1">
    <property type="nucleotide sequence ID" value="NZ_CP047289.1"/>
</dbReference>
<keyword evidence="1" id="KW-0472">Membrane</keyword>
<keyword evidence="2" id="KW-0732">Signal</keyword>
<dbReference type="InterPro" id="IPR007038">
    <property type="entry name" value="HupE_UreJ"/>
</dbReference>
<feature type="transmembrane region" description="Helical" evidence="1">
    <location>
        <begin position="65"/>
        <end position="85"/>
    </location>
</feature>
<feature type="chain" id="PRO_5035187685" evidence="2">
    <location>
        <begin position="19"/>
        <end position="183"/>
    </location>
</feature>
<dbReference type="EMBL" id="CP047289">
    <property type="protein sequence ID" value="QUS35668.1"/>
    <property type="molecule type" value="Genomic_DNA"/>
</dbReference>
<proteinExistence type="predicted"/>
<dbReference type="PIRSF" id="PIRSF016919">
    <property type="entry name" value="HupE_UreJ"/>
    <property type="match status" value="1"/>
</dbReference>
<feature type="transmembrane region" description="Helical" evidence="1">
    <location>
        <begin position="91"/>
        <end position="123"/>
    </location>
</feature>
<keyword evidence="1" id="KW-1133">Transmembrane helix</keyword>
<dbReference type="AlphaFoldDB" id="A0A8J8SKS3"/>
<protein>
    <submittedName>
        <fullName evidence="3">Urease accessory protein</fullName>
    </submittedName>
</protein>
<dbReference type="Proteomes" id="UP000679284">
    <property type="component" value="Chromosome"/>
</dbReference>
<evidence type="ECO:0000256" key="2">
    <source>
        <dbReference type="SAM" id="SignalP"/>
    </source>
</evidence>
<sequence length="183" mass="17472">MTKLLTLLLILAPSLAAAHPGHDAGSPFMAGLGHPLGGADHVLAMVAVGLWAAALGGRALWAMPLAFVGAMVAGGLLGMAGIASAGTEPMILASVILLGAAAALALRLPLALSVGMIALFGAAHGLAHGAEGPQGHAAFAAGFVLATGALHMAGIVAGRYLAPLARAAGAAAAFGGVLLAMGG</sequence>
<keyword evidence="1" id="KW-0812">Transmembrane</keyword>
<reference evidence="3" key="1">
    <citation type="submission" date="2020-01" db="EMBL/GenBank/DDBJ databases">
        <authorList>
            <person name="Yang Y."/>
            <person name="Kwon Y.M."/>
        </authorList>
    </citation>
    <scope>NUCLEOTIDE SEQUENCE</scope>
    <source>
        <strain evidence="3">PG104</strain>
    </source>
</reference>
<name>A0A8J8SKS3_9RHOB</name>
<evidence type="ECO:0000256" key="1">
    <source>
        <dbReference type="SAM" id="Phobius"/>
    </source>
</evidence>
<accession>A0A8J8SKS3</accession>
<dbReference type="Pfam" id="PF04955">
    <property type="entry name" value="HupE_UreJ"/>
    <property type="match status" value="1"/>
</dbReference>
<feature type="transmembrane region" description="Helical" evidence="1">
    <location>
        <begin position="164"/>
        <end position="182"/>
    </location>
</feature>
<dbReference type="KEGG" id="fap:GR316_04905"/>
<feature type="transmembrane region" description="Helical" evidence="1">
    <location>
        <begin position="135"/>
        <end position="158"/>
    </location>
</feature>
<gene>
    <name evidence="3" type="ORF">GR316_04905</name>
</gene>
<keyword evidence="4" id="KW-1185">Reference proteome</keyword>